<proteinExistence type="predicted"/>
<dbReference type="Proteomes" id="UP001269968">
    <property type="component" value="Unassembled WGS sequence"/>
</dbReference>
<accession>A0AAW9H8P3</accession>
<evidence type="ECO:0000313" key="1">
    <source>
        <dbReference type="EMBL" id="MDY4379086.1"/>
    </source>
</evidence>
<sequence length="150" mass="16963">MKRNCSKEIETKLSHVDNDIDNVDEALKKVVVFVNSGSGLTLEEIRNSPHLQNVISSVMSKNWRGRNAQFNFIKMLVGLPEDVSLNVLRKTHEICLVSGVAYSNDKDKSNWCNAVIKYMGRIDINKTSSDLETFSSKIMEIFNTKINTPL</sequence>
<gene>
    <name evidence="1" type="ORF">SOV92_14840</name>
</gene>
<comment type="caution">
    <text evidence="1">The sequence shown here is derived from an EMBL/GenBank/DDBJ whole genome shotgun (WGS) entry which is preliminary data.</text>
</comment>
<reference evidence="1" key="1">
    <citation type="submission" date="2023-11" db="EMBL/GenBank/DDBJ databases">
        <title>Comparative genomics revealed phylogeny of phytopathogenic Pectobacterium aroidearum based on whole-genome sequencing and function of putative horizontal acquire islands in P. aroidearum PccS1.</title>
        <authorList>
            <person name="Fan J."/>
            <person name="Yang L."/>
        </authorList>
    </citation>
    <scope>NUCLEOTIDE SEQUENCE</scope>
    <source>
        <strain evidence="1">NJAU140</strain>
    </source>
</reference>
<dbReference type="RefSeq" id="WP_320714643.1">
    <property type="nucleotide sequence ID" value="NZ_JAXHOZ010000059.1"/>
</dbReference>
<dbReference type="AlphaFoldDB" id="A0AAW9H8P3"/>
<name>A0AAW9H8P3_9GAMM</name>
<organism evidence="1 2">
    <name type="scientific">Pectobacterium brasiliense</name>
    <dbReference type="NCBI Taxonomy" id="180957"/>
    <lineage>
        <taxon>Bacteria</taxon>
        <taxon>Pseudomonadati</taxon>
        <taxon>Pseudomonadota</taxon>
        <taxon>Gammaproteobacteria</taxon>
        <taxon>Enterobacterales</taxon>
        <taxon>Pectobacteriaceae</taxon>
        <taxon>Pectobacterium</taxon>
    </lineage>
</organism>
<protein>
    <submittedName>
        <fullName evidence="1">Uncharacterized protein</fullName>
    </submittedName>
</protein>
<dbReference type="EMBL" id="JAXHOZ010000059">
    <property type="protein sequence ID" value="MDY4379086.1"/>
    <property type="molecule type" value="Genomic_DNA"/>
</dbReference>
<evidence type="ECO:0000313" key="2">
    <source>
        <dbReference type="Proteomes" id="UP001269968"/>
    </source>
</evidence>